<gene>
    <name evidence="1" type="ORF">LAZ67_4004265</name>
</gene>
<dbReference type="Gene3D" id="3.30.420.10">
    <property type="entry name" value="Ribonuclease H-like superfamily/Ribonuclease H"/>
    <property type="match status" value="1"/>
</dbReference>
<keyword evidence="2" id="KW-1185">Reference proteome</keyword>
<reference evidence="1 2" key="1">
    <citation type="submission" date="2022-01" db="EMBL/GenBank/DDBJ databases">
        <title>A chromosomal length assembly of Cordylochernes scorpioides.</title>
        <authorList>
            <person name="Zeh D."/>
            <person name="Zeh J."/>
        </authorList>
    </citation>
    <scope>NUCLEOTIDE SEQUENCE [LARGE SCALE GENOMIC DNA]</scope>
    <source>
        <strain evidence="1">IN4F17</strain>
        <tissue evidence="1">Whole Body</tissue>
    </source>
</reference>
<dbReference type="EMBL" id="CP092866">
    <property type="protein sequence ID" value="UYV67183.1"/>
    <property type="molecule type" value="Genomic_DNA"/>
</dbReference>
<dbReference type="Proteomes" id="UP001235939">
    <property type="component" value="Chromosome 04"/>
</dbReference>
<evidence type="ECO:0000313" key="1">
    <source>
        <dbReference type="EMBL" id="UYV67183.1"/>
    </source>
</evidence>
<sequence>MITHNAMPNQTVYSITIQSGDSRSKLAASVERRTSRQRGVMAWGAIAYDSGSPLIGIGGIMTAQRYVDDVLRPVTLPSGVPNAIFQQDSA</sequence>
<dbReference type="InterPro" id="IPR036397">
    <property type="entry name" value="RNaseH_sf"/>
</dbReference>
<proteinExistence type="predicted"/>
<protein>
    <submittedName>
        <fullName evidence="1">Uncharacterized protein</fullName>
    </submittedName>
</protein>
<organism evidence="1 2">
    <name type="scientific">Cordylochernes scorpioides</name>
    <dbReference type="NCBI Taxonomy" id="51811"/>
    <lineage>
        <taxon>Eukaryota</taxon>
        <taxon>Metazoa</taxon>
        <taxon>Ecdysozoa</taxon>
        <taxon>Arthropoda</taxon>
        <taxon>Chelicerata</taxon>
        <taxon>Arachnida</taxon>
        <taxon>Pseudoscorpiones</taxon>
        <taxon>Cheliferoidea</taxon>
        <taxon>Chernetidae</taxon>
        <taxon>Cordylochernes</taxon>
    </lineage>
</organism>
<evidence type="ECO:0000313" key="2">
    <source>
        <dbReference type="Proteomes" id="UP001235939"/>
    </source>
</evidence>
<name>A0ABY6KHD0_9ARAC</name>
<accession>A0ABY6KHD0</accession>